<dbReference type="CDD" id="cd06867">
    <property type="entry name" value="PX_SNX41_42"/>
    <property type="match status" value="1"/>
</dbReference>
<feature type="compositionally biased region" description="Low complexity" evidence="10">
    <location>
        <begin position="194"/>
        <end position="219"/>
    </location>
</feature>
<evidence type="ECO:0000256" key="6">
    <source>
        <dbReference type="ARBA" id="ARBA00023006"/>
    </source>
</evidence>
<feature type="compositionally biased region" description="Polar residues" evidence="10">
    <location>
        <begin position="425"/>
        <end position="456"/>
    </location>
</feature>
<dbReference type="GO" id="GO:0010008">
    <property type="term" value="C:endosome membrane"/>
    <property type="evidence" value="ECO:0007669"/>
    <property type="project" value="UniProtKB-SubCell"/>
</dbReference>
<dbReference type="GO" id="GO:0042147">
    <property type="term" value="P:retrograde transport, endosome to Golgi"/>
    <property type="evidence" value="ECO:0007669"/>
    <property type="project" value="InterPro"/>
</dbReference>
<dbReference type="Gene3D" id="1.20.1270.60">
    <property type="entry name" value="Arfaptin homology (AH) domain/BAR domain"/>
    <property type="match status" value="2"/>
</dbReference>
<dbReference type="InterPro" id="IPR036871">
    <property type="entry name" value="PX_dom_sf"/>
</dbReference>
<dbReference type="PROSITE" id="PS50195">
    <property type="entry name" value="PX"/>
    <property type="match status" value="1"/>
</dbReference>
<evidence type="ECO:0000256" key="9">
    <source>
        <dbReference type="SAM" id="Coils"/>
    </source>
</evidence>
<dbReference type="PANTHER" id="PTHR46979">
    <property type="entry name" value="SORTING NEXIN-41"/>
    <property type="match status" value="1"/>
</dbReference>
<feature type="region of interest" description="Disordered" evidence="10">
    <location>
        <begin position="385"/>
        <end position="474"/>
    </location>
</feature>
<dbReference type="InterPro" id="IPR001683">
    <property type="entry name" value="PX_dom"/>
</dbReference>
<evidence type="ECO:0000256" key="5">
    <source>
        <dbReference type="ARBA" id="ARBA00022927"/>
    </source>
</evidence>
<reference evidence="12" key="1">
    <citation type="journal article" date="2020" name="Fungal Divers.">
        <title>Resolving the Mortierellaceae phylogeny through synthesis of multi-gene phylogenetics and phylogenomics.</title>
        <authorList>
            <person name="Vandepol N."/>
            <person name="Liber J."/>
            <person name="Desiro A."/>
            <person name="Na H."/>
            <person name="Kennedy M."/>
            <person name="Barry K."/>
            <person name="Grigoriev I.V."/>
            <person name="Miller A.N."/>
            <person name="O'Donnell K."/>
            <person name="Stajich J.E."/>
            <person name="Bonito G."/>
        </authorList>
    </citation>
    <scope>NUCLEOTIDE SEQUENCE</scope>
    <source>
        <strain evidence="12">NRRL 2769</strain>
    </source>
</reference>
<keyword evidence="9" id="KW-0175">Coiled coil</keyword>
<evidence type="ECO:0000313" key="12">
    <source>
        <dbReference type="EMBL" id="KAG0012650.1"/>
    </source>
</evidence>
<keyword evidence="3" id="KW-0813">Transport</keyword>
<dbReference type="Pfam" id="PF00787">
    <property type="entry name" value="PX"/>
    <property type="match status" value="1"/>
</dbReference>
<keyword evidence="7" id="KW-0446">Lipid-binding</keyword>
<dbReference type="SMART" id="SM00312">
    <property type="entry name" value="PX"/>
    <property type="match status" value="1"/>
</dbReference>
<dbReference type="AlphaFoldDB" id="A0A9P6SYW2"/>
<dbReference type="PANTHER" id="PTHR46979:SF2">
    <property type="entry name" value="SORTING NEXIN-41"/>
    <property type="match status" value="1"/>
</dbReference>
<feature type="compositionally biased region" description="Low complexity" evidence="10">
    <location>
        <begin position="390"/>
        <end position="406"/>
    </location>
</feature>
<accession>A0A9P6SYW2</accession>
<dbReference type="Proteomes" id="UP000703661">
    <property type="component" value="Unassembled WGS sequence"/>
</dbReference>
<dbReference type="GO" id="GO:0015031">
    <property type="term" value="P:protein transport"/>
    <property type="evidence" value="ECO:0007669"/>
    <property type="project" value="UniProtKB-KW"/>
</dbReference>
<feature type="region of interest" description="Disordered" evidence="10">
    <location>
        <begin position="194"/>
        <end position="239"/>
    </location>
</feature>
<organism evidence="12 13">
    <name type="scientific">Entomortierella chlamydospora</name>
    <dbReference type="NCBI Taxonomy" id="101097"/>
    <lineage>
        <taxon>Eukaryota</taxon>
        <taxon>Fungi</taxon>
        <taxon>Fungi incertae sedis</taxon>
        <taxon>Mucoromycota</taxon>
        <taxon>Mortierellomycotina</taxon>
        <taxon>Mortierellomycetes</taxon>
        <taxon>Mortierellales</taxon>
        <taxon>Mortierellaceae</taxon>
        <taxon>Entomortierella</taxon>
    </lineage>
</organism>
<evidence type="ECO:0000256" key="8">
    <source>
        <dbReference type="ARBA" id="ARBA00023136"/>
    </source>
</evidence>
<feature type="non-terminal residue" evidence="12">
    <location>
        <position position="575"/>
    </location>
</feature>
<comment type="subcellular location">
    <subcellularLocation>
        <location evidence="1">Endosome membrane</location>
        <topology evidence="1">Peripheral membrane protein</topology>
    </subcellularLocation>
</comment>
<evidence type="ECO:0000256" key="1">
    <source>
        <dbReference type="ARBA" id="ARBA00004481"/>
    </source>
</evidence>
<dbReference type="Gene3D" id="3.30.1520.10">
    <property type="entry name" value="Phox-like domain"/>
    <property type="match status" value="1"/>
</dbReference>
<dbReference type="GO" id="GO:0035091">
    <property type="term" value="F:phosphatidylinositol binding"/>
    <property type="evidence" value="ECO:0007669"/>
    <property type="project" value="InterPro"/>
</dbReference>
<comment type="similarity">
    <text evidence="2">Belongs to the sorting nexin family.</text>
</comment>
<evidence type="ECO:0000256" key="3">
    <source>
        <dbReference type="ARBA" id="ARBA00022448"/>
    </source>
</evidence>
<gene>
    <name evidence="12" type="primary">ATG20</name>
    <name evidence="12" type="ORF">BGZ80_011610</name>
</gene>
<keyword evidence="4" id="KW-0967">Endosome</keyword>
<keyword evidence="13" id="KW-1185">Reference proteome</keyword>
<feature type="domain" description="PX" evidence="11">
    <location>
        <begin position="55"/>
        <end position="171"/>
    </location>
</feature>
<evidence type="ECO:0000256" key="2">
    <source>
        <dbReference type="ARBA" id="ARBA00010883"/>
    </source>
</evidence>
<dbReference type="EMBL" id="JAAAID010000954">
    <property type="protein sequence ID" value="KAG0012650.1"/>
    <property type="molecule type" value="Genomic_DNA"/>
</dbReference>
<evidence type="ECO:0000256" key="7">
    <source>
        <dbReference type="ARBA" id="ARBA00023121"/>
    </source>
</evidence>
<dbReference type="GO" id="GO:0006914">
    <property type="term" value="P:autophagy"/>
    <property type="evidence" value="ECO:0007669"/>
    <property type="project" value="UniProtKB-KW"/>
</dbReference>
<protein>
    <submittedName>
        <fullName evidence="12">Sorting nexin, cytoplasm-to-vacuole targeting pathway/endosomal sorting</fullName>
    </submittedName>
</protein>
<dbReference type="GO" id="GO:0005829">
    <property type="term" value="C:cytosol"/>
    <property type="evidence" value="ECO:0007669"/>
    <property type="project" value="GOC"/>
</dbReference>
<dbReference type="InterPro" id="IPR051079">
    <property type="entry name" value="Sorting_Nexin_Autophagy"/>
</dbReference>
<comment type="caution">
    <text evidence="12">The sequence shown here is derived from an EMBL/GenBank/DDBJ whole genome shotgun (WGS) entry which is preliminary data.</text>
</comment>
<sequence length="575" mass="64282">MSFSETDDPTISQDNLHDQTYSYQEQPYTAFTTIPRNAPGTPCCKISDFLHEPHTSLFVTSATKVADGLTASAFVAYTIKIGDKEVRRRYSEFESLRKVLCRIYPTLIVPPIPEKHTISNYANLQNKSKEDAVIVEKRKRMLQKFLNRLAKHEILSYEHIFHRFLEPDASWSELMHCPPISTLPKNPMSATLTASASAVSHSRSASVPQSPTSPFQSSPGAPTNAGQPAPPPLRQPDPRFIDSEVFTQKFSNQLSGSMDRSQKKVVRKLGEIASDKSELGATLNGFSLSEYACVPLSNAIERVGQAVDSSFMATTELMQALEVNVNEPMQEYIQYANIIKAILKFRHQKHLLSESTADQLESKRNNLENLERMETEAKRIEDALKRERTATSGSSSTSSTIHNDSTQNEGETNDSHSEEGAFTNEPESISEPTENAETNNPYARSDSMASNTNGDPTNPYAHTHTPPTSAVKRRSTRLNVFSALSHTLHGIIDVDPEATRRNNIGKTKDAIAQLEEQLETTNADLDNISRAVQADLDRFQRQKIKDLRDILLEYAKAHQRWCQKNLGSWSEAKQL</sequence>
<keyword evidence="5" id="KW-0653">Protein transport</keyword>
<evidence type="ECO:0000256" key="4">
    <source>
        <dbReference type="ARBA" id="ARBA00022753"/>
    </source>
</evidence>
<name>A0A9P6SYW2_9FUNG</name>
<evidence type="ECO:0000313" key="13">
    <source>
        <dbReference type="Proteomes" id="UP000703661"/>
    </source>
</evidence>
<keyword evidence="6" id="KW-0072">Autophagy</keyword>
<evidence type="ECO:0000256" key="10">
    <source>
        <dbReference type="SAM" id="MobiDB-lite"/>
    </source>
</evidence>
<dbReference type="InterPro" id="IPR027267">
    <property type="entry name" value="AH/BAR_dom_sf"/>
</dbReference>
<proteinExistence type="inferred from homology"/>
<feature type="coiled-coil region" evidence="9">
    <location>
        <begin position="504"/>
        <end position="531"/>
    </location>
</feature>
<dbReference type="SUPFAM" id="SSF64268">
    <property type="entry name" value="PX domain"/>
    <property type="match status" value="1"/>
</dbReference>
<evidence type="ECO:0000259" key="11">
    <source>
        <dbReference type="PROSITE" id="PS50195"/>
    </source>
</evidence>
<keyword evidence="8" id="KW-0472">Membrane</keyword>
<dbReference type="InterPro" id="IPR044106">
    <property type="entry name" value="PX_Snx41/Atg20"/>
</dbReference>